<dbReference type="STRING" id="1631249.BQ8794_130281"/>
<dbReference type="Proteomes" id="UP000188388">
    <property type="component" value="Unassembled WGS sequence"/>
</dbReference>
<protein>
    <submittedName>
        <fullName evidence="2">Uncharacterized protein</fullName>
    </submittedName>
</protein>
<proteinExistence type="predicted"/>
<name>A0A1R3V3K3_9HYPH</name>
<feature type="compositionally biased region" description="Basic and acidic residues" evidence="1">
    <location>
        <begin position="1"/>
        <end position="12"/>
    </location>
</feature>
<feature type="region of interest" description="Disordered" evidence="1">
    <location>
        <begin position="1"/>
        <end position="22"/>
    </location>
</feature>
<accession>A0A1R3V3K3</accession>
<evidence type="ECO:0000256" key="1">
    <source>
        <dbReference type="SAM" id="MobiDB-lite"/>
    </source>
</evidence>
<sequence>MCTGLRKTDAQPKAKPPCLARGANDSQRFRNQVKDKALAETAAVIEDDDSSILMESHAAIAEAVNRRDTAPAD</sequence>
<organism evidence="2 3">
    <name type="scientific">Mesorhizobium prunaredense</name>
    <dbReference type="NCBI Taxonomy" id="1631249"/>
    <lineage>
        <taxon>Bacteria</taxon>
        <taxon>Pseudomonadati</taxon>
        <taxon>Pseudomonadota</taxon>
        <taxon>Alphaproteobacteria</taxon>
        <taxon>Hyphomicrobiales</taxon>
        <taxon>Phyllobacteriaceae</taxon>
        <taxon>Mesorhizobium</taxon>
    </lineage>
</organism>
<dbReference type="AlphaFoldDB" id="A0A1R3V3K3"/>
<reference evidence="3" key="1">
    <citation type="submission" date="2017-01" db="EMBL/GenBank/DDBJ databases">
        <authorList>
            <person name="Brunel B."/>
        </authorList>
    </citation>
    <scope>NUCLEOTIDE SEQUENCE [LARGE SCALE GENOMIC DNA]</scope>
</reference>
<evidence type="ECO:0000313" key="3">
    <source>
        <dbReference type="Proteomes" id="UP000188388"/>
    </source>
</evidence>
<evidence type="ECO:0000313" key="2">
    <source>
        <dbReference type="EMBL" id="SIT53797.1"/>
    </source>
</evidence>
<dbReference type="EMBL" id="FTPD01000005">
    <property type="protein sequence ID" value="SIT53797.1"/>
    <property type="molecule type" value="Genomic_DNA"/>
</dbReference>
<gene>
    <name evidence="2" type="ORF">BQ8794_130281</name>
</gene>
<keyword evidence="3" id="KW-1185">Reference proteome</keyword>